<dbReference type="AlphaFoldDB" id="A0A0Q9WSI8"/>
<evidence type="ECO:0000256" key="1">
    <source>
        <dbReference type="SAM" id="MobiDB-lite"/>
    </source>
</evidence>
<reference evidence="2 3" key="1">
    <citation type="journal article" date="2007" name="Nature">
        <title>Evolution of genes and genomes on the Drosophila phylogeny.</title>
        <authorList>
            <consortium name="Drosophila 12 Genomes Consortium"/>
            <person name="Clark A.G."/>
            <person name="Eisen M.B."/>
            <person name="Smith D.R."/>
            <person name="Bergman C.M."/>
            <person name="Oliver B."/>
            <person name="Markow T.A."/>
            <person name="Kaufman T.C."/>
            <person name="Kellis M."/>
            <person name="Gelbart W."/>
            <person name="Iyer V.N."/>
            <person name="Pollard D.A."/>
            <person name="Sackton T.B."/>
            <person name="Larracuente A.M."/>
            <person name="Singh N.D."/>
            <person name="Abad J.P."/>
            <person name="Abt D.N."/>
            <person name="Adryan B."/>
            <person name="Aguade M."/>
            <person name="Akashi H."/>
            <person name="Anderson W.W."/>
            <person name="Aquadro C.F."/>
            <person name="Ardell D.H."/>
            <person name="Arguello R."/>
            <person name="Artieri C.G."/>
            <person name="Barbash D.A."/>
            <person name="Barker D."/>
            <person name="Barsanti P."/>
            <person name="Batterham P."/>
            <person name="Batzoglou S."/>
            <person name="Begun D."/>
            <person name="Bhutkar A."/>
            <person name="Blanco E."/>
            <person name="Bosak S.A."/>
            <person name="Bradley R.K."/>
            <person name="Brand A.D."/>
            <person name="Brent M.R."/>
            <person name="Brooks A.N."/>
            <person name="Brown R.H."/>
            <person name="Butlin R.K."/>
            <person name="Caggese C."/>
            <person name="Calvi B.R."/>
            <person name="Bernardo de Carvalho A."/>
            <person name="Caspi A."/>
            <person name="Castrezana S."/>
            <person name="Celniker S.E."/>
            <person name="Chang J.L."/>
            <person name="Chapple C."/>
            <person name="Chatterji S."/>
            <person name="Chinwalla A."/>
            <person name="Civetta A."/>
            <person name="Clifton S.W."/>
            <person name="Comeron J.M."/>
            <person name="Costello J.C."/>
            <person name="Coyne J.A."/>
            <person name="Daub J."/>
            <person name="David R.G."/>
            <person name="Delcher A.L."/>
            <person name="Delehaunty K."/>
            <person name="Do C.B."/>
            <person name="Ebling H."/>
            <person name="Edwards K."/>
            <person name="Eickbush T."/>
            <person name="Evans J.D."/>
            <person name="Filipski A."/>
            <person name="Findeiss S."/>
            <person name="Freyhult E."/>
            <person name="Fulton L."/>
            <person name="Fulton R."/>
            <person name="Garcia A.C."/>
            <person name="Gardiner A."/>
            <person name="Garfield D.A."/>
            <person name="Garvin B.E."/>
            <person name="Gibson G."/>
            <person name="Gilbert D."/>
            <person name="Gnerre S."/>
            <person name="Godfrey J."/>
            <person name="Good R."/>
            <person name="Gotea V."/>
            <person name="Gravely B."/>
            <person name="Greenberg A.J."/>
            <person name="Griffiths-Jones S."/>
            <person name="Gross S."/>
            <person name="Guigo R."/>
            <person name="Gustafson E.A."/>
            <person name="Haerty W."/>
            <person name="Hahn M.W."/>
            <person name="Halligan D.L."/>
            <person name="Halpern A.L."/>
            <person name="Halter G.M."/>
            <person name="Han M.V."/>
            <person name="Heger A."/>
            <person name="Hillier L."/>
            <person name="Hinrichs A.S."/>
            <person name="Holmes I."/>
            <person name="Hoskins R.A."/>
            <person name="Hubisz M.J."/>
            <person name="Hultmark D."/>
            <person name="Huntley M.A."/>
            <person name="Jaffe D.B."/>
            <person name="Jagadeeshan S."/>
            <person name="Jeck W.R."/>
            <person name="Johnson J."/>
            <person name="Jones C.D."/>
            <person name="Jordan W.C."/>
            <person name="Karpen G.H."/>
            <person name="Kataoka E."/>
            <person name="Keightley P.D."/>
            <person name="Kheradpour P."/>
            <person name="Kirkness E.F."/>
            <person name="Koerich L.B."/>
            <person name="Kristiansen K."/>
            <person name="Kudrna D."/>
            <person name="Kulathinal R.J."/>
            <person name="Kumar S."/>
            <person name="Kwok R."/>
            <person name="Lander E."/>
            <person name="Langley C.H."/>
            <person name="Lapoint R."/>
            <person name="Lazzaro B.P."/>
            <person name="Lee S.J."/>
            <person name="Levesque L."/>
            <person name="Li R."/>
            <person name="Lin C.F."/>
            <person name="Lin M.F."/>
            <person name="Lindblad-Toh K."/>
            <person name="Llopart A."/>
            <person name="Long M."/>
            <person name="Low L."/>
            <person name="Lozovsky E."/>
            <person name="Lu J."/>
            <person name="Luo M."/>
            <person name="Machado C.A."/>
            <person name="Makalowski W."/>
            <person name="Marzo M."/>
            <person name="Matsuda M."/>
            <person name="Matzkin L."/>
            <person name="McAllister B."/>
            <person name="McBride C.S."/>
            <person name="McKernan B."/>
            <person name="McKernan K."/>
            <person name="Mendez-Lago M."/>
            <person name="Minx P."/>
            <person name="Mollenhauer M.U."/>
            <person name="Montooth K."/>
            <person name="Mount S.M."/>
            <person name="Mu X."/>
            <person name="Myers E."/>
            <person name="Negre B."/>
            <person name="Newfeld S."/>
            <person name="Nielsen R."/>
            <person name="Noor M.A."/>
            <person name="O'Grady P."/>
            <person name="Pachter L."/>
            <person name="Papaceit M."/>
            <person name="Parisi M.J."/>
            <person name="Parisi M."/>
            <person name="Parts L."/>
            <person name="Pedersen J.S."/>
            <person name="Pesole G."/>
            <person name="Phillippy A.M."/>
            <person name="Ponting C.P."/>
            <person name="Pop M."/>
            <person name="Porcelli D."/>
            <person name="Powell J.R."/>
            <person name="Prohaska S."/>
            <person name="Pruitt K."/>
            <person name="Puig M."/>
            <person name="Quesneville H."/>
            <person name="Ram K.R."/>
            <person name="Rand D."/>
            <person name="Rasmussen M.D."/>
            <person name="Reed L.K."/>
            <person name="Reenan R."/>
            <person name="Reily A."/>
            <person name="Remington K.A."/>
            <person name="Rieger T.T."/>
            <person name="Ritchie M.G."/>
            <person name="Robin C."/>
            <person name="Rogers Y.H."/>
            <person name="Rohde C."/>
            <person name="Rozas J."/>
            <person name="Rubenfield M.J."/>
            <person name="Ruiz A."/>
            <person name="Russo S."/>
            <person name="Salzberg S.L."/>
            <person name="Sanchez-Gracia A."/>
            <person name="Saranga D.J."/>
            <person name="Sato H."/>
            <person name="Schaeffer S.W."/>
            <person name="Schatz M.C."/>
            <person name="Schlenke T."/>
            <person name="Schwartz R."/>
            <person name="Segarra C."/>
            <person name="Singh R.S."/>
            <person name="Sirot L."/>
            <person name="Sirota M."/>
            <person name="Sisneros N.B."/>
            <person name="Smith C.D."/>
            <person name="Smith T.F."/>
            <person name="Spieth J."/>
            <person name="Stage D.E."/>
            <person name="Stark A."/>
            <person name="Stephan W."/>
            <person name="Strausberg R.L."/>
            <person name="Strempel S."/>
            <person name="Sturgill D."/>
            <person name="Sutton G."/>
            <person name="Sutton G.G."/>
            <person name="Tao W."/>
            <person name="Teichmann S."/>
            <person name="Tobari Y.N."/>
            <person name="Tomimura Y."/>
            <person name="Tsolas J.M."/>
            <person name="Valente V.L."/>
            <person name="Venter E."/>
            <person name="Venter J.C."/>
            <person name="Vicario S."/>
            <person name="Vieira F.G."/>
            <person name="Vilella A.J."/>
            <person name="Villasante A."/>
            <person name="Walenz B."/>
            <person name="Wang J."/>
            <person name="Wasserman M."/>
            <person name="Watts T."/>
            <person name="Wilson D."/>
            <person name="Wilson R.K."/>
            <person name="Wing R.A."/>
            <person name="Wolfner M.F."/>
            <person name="Wong A."/>
            <person name="Wong G.K."/>
            <person name="Wu C.I."/>
            <person name="Wu G."/>
            <person name="Yamamoto D."/>
            <person name="Yang H.P."/>
            <person name="Yang S.P."/>
            <person name="Yorke J.A."/>
            <person name="Yoshida K."/>
            <person name="Zdobnov E."/>
            <person name="Zhang P."/>
            <person name="Zhang Y."/>
            <person name="Zimin A.V."/>
            <person name="Baldwin J."/>
            <person name="Abdouelleil A."/>
            <person name="Abdulkadir J."/>
            <person name="Abebe A."/>
            <person name="Abera B."/>
            <person name="Abreu J."/>
            <person name="Acer S.C."/>
            <person name="Aftuck L."/>
            <person name="Alexander A."/>
            <person name="An P."/>
            <person name="Anderson E."/>
            <person name="Anderson S."/>
            <person name="Arachi H."/>
            <person name="Azer M."/>
            <person name="Bachantsang P."/>
            <person name="Barry A."/>
            <person name="Bayul T."/>
            <person name="Berlin A."/>
            <person name="Bessette D."/>
            <person name="Bloom T."/>
            <person name="Blye J."/>
            <person name="Boguslavskiy L."/>
            <person name="Bonnet C."/>
            <person name="Boukhgalter B."/>
            <person name="Bourzgui I."/>
            <person name="Brown A."/>
            <person name="Cahill P."/>
            <person name="Channer S."/>
            <person name="Cheshatsang Y."/>
            <person name="Chuda L."/>
            <person name="Citroen M."/>
            <person name="Collymore A."/>
            <person name="Cooke P."/>
            <person name="Costello M."/>
            <person name="D'Aco K."/>
            <person name="Daza R."/>
            <person name="De Haan G."/>
            <person name="DeGray S."/>
            <person name="DeMaso C."/>
            <person name="Dhargay N."/>
            <person name="Dooley K."/>
            <person name="Dooley E."/>
            <person name="Doricent M."/>
            <person name="Dorje P."/>
            <person name="Dorjee K."/>
            <person name="Dupes A."/>
            <person name="Elong R."/>
            <person name="Falk J."/>
            <person name="Farina A."/>
            <person name="Faro S."/>
            <person name="Ferguson D."/>
            <person name="Fisher S."/>
            <person name="Foley C.D."/>
            <person name="Franke A."/>
            <person name="Friedrich D."/>
            <person name="Gadbois L."/>
            <person name="Gearin G."/>
            <person name="Gearin C.R."/>
            <person name="Giannoukos G."/>
            <person name="Goode T."/>
            <person name="Graham J."/>
            <person name="Grandbois E."/>
            <person name="Grewal S."/>
            <person name="Gyaltsen K."/>
            <person name="Hafez N."/>
            <person name="Hagos B."/>
            <person name="Hall J."/>
            <person name="Henson C."/>
            <person name="Hollinger A."/>
            <person name="Honan T."/>
            <person name="Huard M.D."/>
            <person name="Hughes L."/>
            <person name="Hurhula B."/>
            <person name="Husby M.E."/>
            <person name="Kamat A."/>
            <person name="Kanga B."/>
            <person name="Kashin S."/>
            <person name="Khazanovich D."/>
            <person name="Kisner P."/>
            <person name="Lance K."/>
            <person name="Lara M."/>
            <person name="Lee W."/>
            <person name="Lennon N."/>
            <person name="Letendre F."/>
            <person name="LeVine R."/>
            <person name="Lipovsky A."/>
            <person name="Liu X."/>
            <person name="Liu J."/>
            <person name="Liu S."/>
            <person name="Lokyitsang T."/>
            <person name="Lokyitsang Y."/>
            <person name="Lubonja R."/>
            <person name="Lui A."/>
            <person name="MacDonald P."/>
            <person name="Magnisalis V."/>
            <person name="Maru K."/>
            <person name="Matthews C."/>
            <person name="McCusker W."/>
            <person name="McDonough S."/>
            <person name="Mehta T."/>
            <person name="Meldrim J."/>
            <person name="Meneus L."/>
            <person name="Mihai O."/>
            <person name="Mihalev A."/>
            <person name="Mihova T."/>
            <person name="Mittelman R."/>
            <person name="Mlenga V."/>
            <person name="Montmayeur A."/>
            <person name="Mulrain L."/>
            <person name="Navidi A."/>
            <person name="Naylor J."/>
            <person name="Negash T."/>
            <person name="Nguyen T."/>
            <person name="Nguyen N."/>
            <person name="Nicol R."/>
            <person name="Norbu C."/>
            <person name="Norbu N."/>
            <person name="Novod N."/>
            <person name="O'Neill B."/>
            <person name="Osman S."/>
            <person name="Markiewicz E."/>
            <person name="Oyono O.L."/>
            <person name="Patti C."/>
            <person name="Phunkhang P."/>
            <person name="Pierre F."/>
            <person name="Priest M."/>
            <person name="Raghuraman S."/>
            <person name="Rege F."/>
            <person name="Reyes R."/>
            <person name="Rise C."/>
            <person name="Rogov P."/>
            <person name="Ross K."/>
            <person name="Ryan E."/>
            <person name="Settipalli S."/>
            <person name="Shea T."/>
            <person name="Sherpa N."/>
            <person name="Shi L."/>
            <person name="Shih D."/>
            <person name="Sparrow T."/>
            <person name="Spaulding J."/>
            <person name="Stalker J."/>
            <person name="Stange-Thomann N."/>
            <person name="Stavropoulos S."/>
            <person name="Stone C."/>
            <person name="Strader C."/>
            <person name="Tesfaye S."/>
            <person name="Thomson T."/>
            <person name="Thoulutsang Y."/>
            <person name="Thoulutsang D."/>
            <person name="Topham K."/>
            <person name="Topping I."/>
            <person name="Tsamla T."/>
            <person name="Vassiliev H."/>
            <person name="Vo A."/>
            <person name="Wangchuk T."/>
            <person name="Wangdi T."/>
            <person name="Weiand M."/>
            <person name="Wilkinson J."/>
            <person name="Wilson A."/>
            <person name="Yadav S."/>
            <person name="Young G."/>
            <person name="Yu Q."/>
            <person name="Zembek L."/>
            <person name="Zhong D."/>
            <person name="Zimmer A."/>
            <person name="Zwirko Z."/>
            <person name="Jaffe D.B."/>
            <person name="Alvarez P."/>
            <person name="Brockman W."/>
            <person name="Butler J."/>
            <person name="Chin C."/>
            <person name="Gnerre S."/>
            <person name="Grabherr M."/>
            <person name="Kleber M."/>
            <person name="Mauceli E."/>
            <person name="MacCallum I."/>
        </authorList>
    </citation>
    <scope>NUCLEOTIDE SEQUENCE [LARGE SCALE GENOMIC DNA]</scope>
    <source>
        <strain evidence="3">Tucson 14030-0811.24</strain>
    </source>
</reference>
<evidence type="ECO:0000313" key="3">
    <source>
        <dbReference type="Proteomes" id="UP000007798"/>
    </source>
</evidence>
<evidence type="ECO:0000313" key="2">
    <source>
        <dbReference type="EMBL" id="KRF98541.1"/>
    </source>
</evidence>
<dbReference type="Proteomes" id="UP000007798">
    <property type="component" value="Unassembled WGS sequence"/>
</dbReference>
<protein>
    <submittedName>
        <fullName evidence="2">Uncharacterized protein</fullName>
    </submittedName>
</protein>
<sequence length="51" mass="6022">MPTKITKTGVSKREREKEREREREKEKKEQTLLDFDELSWCCVGLVLPLGT</sequence>
<accession>A0A0Q9WSI8</accession>
<name>A0A0Q9WSI8_DROWI</name>
<organism evidence="2 3">
    <name type="scientific">Drosophila willistoni</name>
    <name type="common">Fruit fly</name>
    <dbReference type="NCBI Taxonomy" id="7260"/>
    <lineage>
        <taxon>Eukaryota</taxon>
        <taxon>Metazoa</taxon>
        <taxon>Ecdysozoa</taxon>
        <taxon>Arthropoda</taxon>
        <taxon>Hexapoda</taxon>
        <taxon>Insecta</taxon>
        <taxon>Pterygota</taxon>
        <taxon>Neoptera</taxon>
        <taxon>Endopterygota</taxon>
        <taxon>Diptera</taxon>
        <taxon>Brachycera</taxon>
        <taxon>Muscomorpha</taxon>
        <taxon>Ephydroidea</taxon>
        <taxon>Drosophilidae</taxon>
        <taxon>Drosophila</taxon>
        <taxon>Sophophora</taxon>
    </lineage>
</organism>
<proteinExistence type="predicted"/>
<dbReference type="InParanoid" id="A0A0Q9WSI8"/>
<keyword evidence="3" id="KW-1185">Reference proteome</keyword>
<feature type="compositionally biased region" description="Basic and acidic residues" evidence="1">
    <location>
        <begin position="11"/>
        <end position="28"/>
    </location>
</feature>
<feature type="region of interest" description="Disordered" evidence="1">
    <location>
        <begin position="1"/>
        <end position="28"/>
    </location>
</feature>
<dbReference type="EMBL" id="CH963876">
    <property type="protein sequence ID" value="KRF98541.1"/>
    <property type="molecule type" value="Genomic_DNA"/>
</dbReference>
<gene>
    <name evidence="2" type="primary">Dwil\GK28101</name>
    <name evidence="2" type="ORF">Dwil_GK28101</name>
</gene>